<dbReference type="EMBL" id="ML977180">
    <property type="protein sequence ID" value="KAF1982838.1"/>
    <property type="molecule type" value="Genomic_DNA"/>
</dbReference>
<dbReference type="OrthoDB" id="2139606at2759"/>
<feature type="transmembrane region" description="Helical" evidence="2">
    <location>
        <begin position="191"/>
        <end position="211"/>
    </location>
</feature>
<feature type="transmembrane region" description="Helical" evidence="2">
    <location>
        <begin position="89"/>
        <end position="109"/>
    </location>
</feature>
<keyword evidence="2" id="KW-0812">Transmembrane</keyword>
<accession>A0A6G1GQ23</accession>
<proteinExistence type="predicted"/>
<evidence type="ECO:0000256" key="1">
    <source>
        <dbReference type="SAM" id="MobiDB-lite"/>
    </source>
</evidence>
<feature type="transmembrane region" description="Helical" evidence="2">
    <location>
        <begin position="34"/>
        <end position="53"/>
    </location>
</feature>
<dbReference type="Pfam" id="PF12326">
    <property type="entry name" value="EOS1"/>
    <property type="match status" value="1"/>
</dbReference>
<keyword evidence="2" id="KW-0472">Membrane</keyword>
<keyword evidence="2" id="KW-1133">Transmembrane helix</keyword>
<evidence type="ECO:0008006" key="5">
    <source>
        <dbReference type="Google" id="ProtNLM"/>
    </source>
</evidence>
<reference evidence="3" key="1">
    <citation type="journal article" date="2020" name="Stud. Mycol.">
        <title>101 Dothideomycetes genomes: a test case for predicting lifestyles and emergence of pathogens.</title>
        <authorList>
            <person name="Haridas S."/>
            <person name="Albert R."/>
            <person name="Binder M."/>
            <person name="Bloem J."/>
            <person name="Labutti K."/>
            <person name="Salamov A."/>
            <person name="Andreopoulos B."/>
            <person name="Baker S."/>
            <person name="Barry K."/>
            <person name="Bills G."/>
            <person name="Bluhm B."/>
            <person name="Cannon C."/>
            <person name="Castanera R."/>
            <person name="Culley D."/>
            <person name="Daum C."/>
            <person name="Ezra D."/>
            <person name="Gonzalez J."/>
            <person name="Henrissat B."/>
            <person name="Kuo A."/>
            <person name="Liang C."/>
            <person name="Lipzen A."/>
            <person name="Lutzoni F."/>
            <person name="Magnuson J."/>
            <person name="Mondo S."/>
            <person name="Nolan M."/>
            <person name="Ohm R."/>
            <person name="Pangilinan J."/>
            <person name="Park H.-J."/>
            <person name="Ramirez L."/>
            <person name="Alfaro M."/>
            <person name="Sun H."/>
            <person name="Tritt A."/>
            <person name="Yoshinaga Y."/>
            <person name="Zwiers L.-H."/>
            <person name="Turgeon B."/>
            <person name="Goodwin S."/>
            <person name="Spatafora J."/>
            <person name="Crous P."/>
            <person name="Grigoriev I."/>
        </authorList>
    </citation>
    <scope>NUCLEOTIDE SEQUENCE</scope>
    <source>
        <strain evidence="3">CBS 113979</strain>
    </source>
</reference>
<keyword evidence="4" id="KW-1185">Reference proteome</keyword>
<evidence type="ECO:0000313" key="3">
    <source>
        <dbReference type="EMBL" id="KAF1982838.1"/>
    </source>
</evidence>
<evidence type="ECO:0000256" key="2">
    <source>
        <dbReference type="SAM" id="Phobius"/>
    </source>
</evidence>
<dbReference type="PANTHER" id="PTHR28147:SF1">
    <property type="entry name" value="N-GLYCOSYLATION PROTEIN EOS1"/>
    <property type="match status" value="1"/>
</dbReference>
<dbReference type="Proteomes" id="UP000800041">
    <property type="component" value="Unassembled WGS sequence"/>
</dbReference>
<feature type="transmembrane region" description="Helical" evidence="2">
    <location>
        <begin position="129"/>
        <end position="150"/>
    </location>
</feature>
<organism evidence="3 4">
    <name type="scientific">Aulographum hederae CBS 113979</name>
    <dbReference type="NCBI Taxonomy" id="1176131"/>
    <lineage>
        <taxon>Eukaryota</taxon>
        <taxon>Fungi</taxon>
        <taxon>Dikarya</taxon>
        <taxon>Ascomycota</taxon>
        <taxon>Pezizomycotina</taxon>
        <taxon>Dothideomycetes</taxon>
        <taxon>Pleosporomycetidae</taxon>
        <taxon>Aulographales</taxon>
        <taxon>Aulographaceae</taxon>
    </lineage>
</organism>
<dbReference type="PANTHER" id="PTHR28147">
    <property type="entry name" value="N-GLYCOSYLATION PROTEIN EOS1"/>
    <property type="match status" value="1"/>
</dbReference>
<dbReference type="InterPro" id="IPR021100">
    <property type="entry name" value="N-glycosylation_EOS1"/>
</dbReference>
<dbReference type="GO" id="GO:0034599">
    <property type="term" value="P:cellular response to oxidative stress"/>
    <property type="evidence" value="ECO:0007669"/>
    <property type="project" value="InterPro"/>
</dbReference>
<gene>
    <name evidence="3" type="ORF">K402DRAFT_424227</name>
</gene>
<protein>
    <recommendedName>
        <fullName evidence="5">N-glycosylation protein-like protein</fullName>
    </recommendedName>
</protein>
<feature type="transmembrane region" description="Helical" evidence="2">
    <location>
        <begin position="157"/>
        <end position="176"/>
    </location>
</feature>
<dbReference type="AlphaFoldDB" id="A0A6G1GQ23"/>
<feature type="region of interest" description="Disordered" evidence="1">
    <location>
        <begin position="1"/>
        <end position="28"/>
    </location>
</feature>
<dbReference type="GO" id="GO:0006487">
    <property type="term" value="P:protein N-linked glycosylation"/>
    <property type="evidence" value="ECO:0007669"/>
    <property type="project" value="TreeGrafter"/>
</dbReference>
<dbReference type="GO" id="GO:0005789">
    <property type="term" value="C:endoplasmic reticulum membrane"/>
    <property type="evidence" value="ECO:0007669"/>
    <property type="project" value="InterPro"/>
</dbReference>
<name>A0A6G1GQ23_9PEZI</name>
<sequence>MPQPQPSKQHPEPSCTTPTPAPTTRKKSALHPRVAVLLGVPKAWHIPLILARLASVGPAVWWGSRCLYLVAEAVVFSPQTREWDLDGRLMVAEVALAAVWCGASAYLGYFFTDCVMSRWLLRYPPPSTLFRLLVLNLTNYAAITNLLSFTGAATDPFLLLPAWIAIAITLTLLYHLSSLSTGTNIRRETSAALRVFCLANFLTMCALLTVLHFSRRDRGLLADFSPDGITTSDKTTTASTY</sequence>
<evidence type="ECO:0000313" key="4">
    <source>
        <dbReference type="Proteomes" id="UP000800041"/>
    </source>
</evidence>